<gene>
    <name evidence="12" type="ORF">Thi970DRAFT_00837</name>
</gene>
<dbReference type="SUPFAM" id="SSF50331">
    <property type="entry name" value="MOP-like"/>
    <property type="match status" value="1"/>
</dbReference>
<evidence type="ECO:0000259" key="11">
    <source>
        <dbReference type="PROSITE" id="PS51866"/>
    </source>
</evidence>
<dbReference type="PANTHER" id="PTHR43514">
    <property type="entry name" value="ABC TRANSPORTER I FAMILY MEMBER 10"/>
    <property type="match status" value="1"/>
</dbReference>
<dbReference type="Pfam" id="PF00005">
    <property type="entry name" value="ABC_tran"/>
    <property type="match status" value="1"/>
</dbReference>
<dbReference type="HOGENOM" id="CLU_000604_1_1_6"/>
<evidence type="ECO:0000259" key="10">
    <source>
        <dbReference type="PROSITE" id="PS50893"/>
    </source>
</evidence>
<dbReference type="InterPro" id="IPR003593">
    <property type="entry name" value="AAA+_ATPase"/>
</dbReference>
<dbReference type="RefSeq" id="WP_009147268.1">
    <property type="nucleotide sequence ID" value="NZ_CP121471.1"/>
</dbReference>
<dbReference type="InterPro" id="IPR011868">
    <property type="entry name" value="ModC_ABC_ATP-bd"/>
</dbReference>
<dbReference type="InterPro" id="IPR017871">
    <property type="entry name" value="ABC_transporter-like_CS"/>
</dbReference>
<keyword evidence="2" id="KW-1003">Cell membrane</keyword>
<dbReference type="STRING" id="631362.Thi970DRAFT_00837"/>
<dbReference type="GO" id="GO:0016020">
    <property type="term" value="C:membrane"/>
    <property type="evidence" value="ECO:0007669"/>
    <property type="project" value="InterPro"/>
</dbReference>
<dbReference type="GO" id="GO:0015098">
    <property type="term" value="F:molybdate ion transmembrane transporter activity"/>
    <property type="evidence" value="ECO:0007669"/>
    <property type="project" value="InterPro"/>
</dbReference>
<keyword evidence="3 9" id="KW-0500">Molybdenum</keyword>
<dbReference type="AlphaFoldDB" id="H8YXK7"/>
<dbReference type="GO" id="GO:0016887">
    <property type="term" value="F:ATP hydrolysis activity"/>
    <property type="evidence" value="ECO:0007669"/>
    <property type="project" value="InterPro"/>
</dbReference>
<dbReference type="Proteomes" id="UP000002964">
    <property type="component" value="Unassembled WGS sequence"/>
</dbReference>
<dbReference type="InterPro" id="IPR008995">
    <property type="entry name" value="Mo/tungstate-bd_C_term_dom"/>
</dbReference>
<evidence type="ECO:0000256" key="1">
    <source>
        <dbReference type="ARBA" id="ARBA00022448"/>
    </source>
</evidence>
<reference evidence="12 13" key="2">
    <citation type="submission" date="2011-11" db="EMBL/GenBank/DDBJ databases">
        <authorList>
            <consortium name="US DOE Joint Genome Institute"/>
            <person name="Lucas S."/>
            <person name="Han J."/>
            <person name="Lapidus A."/>
            <person name="Cheng J.-F."/>
            <person name="Goodwin L."/>
            <person name="Pitluck S."/>
            <person name="Peters L."/>
            <person name="Ovchinnikova G."/>
            <person name="Zhang X."/>
            <person name="Detter J.C."/>
            <person name="Han C."/>
            <person name="Tapia R."/>
            <person name="Land M."/>
            <person name="Hauser L."/>
            <person name="Kyrpides N."/>
            <person name="Ivanova N."/>
            <person name="Pagani I."/>
            <person name="Vogl K."/>
            <person name="Liu Z."/>
            <person name="Overmann J."/>
            <person name="Frigaard N.-U."/>
            <person name="Bryant D."/>
            <person name="Woyke T."/>
        </authorList>
    </citation>
    <scope>NUCLEOTIDE SEQUENCE [LARGE SCALE GENOMIC DNA]</scope>
    <source>
        <strain evidence="12 13">970</strain>
    </source>
</reference>
<dbReference type="NCBIfam" id="TIGR02142">
    <property type="entry name" value="modC_ABC"/>
    <property type="match status" value="1"/>
</dbReference>
<proteinExistence type="predicted"/>
<evidence type="ECO:0000313" key="13">
    <source>
        <dbReference type="Proteomes" id="UP000002964"/>
    </source>
</evidence>
<evidence type="ECO:0000256" key="8">
    <source>
        <dbReference type="ARBA" id="ARBA00023136"/>
    </source>
</evidence>
<keyword evidence="4" id="KW-0997">Cell inner membrane</keyword>
<dbReference type="GO" id="GO:0140359">
    <property type="term" value="F:ABC-type transporter activity"/>
    <property type="evidence" value="ECO:0007669"/>
    <property type="project" value="InterPro"/>
</dbReference>
<reference evidence="13" key="1">
    <citation type="submission" date="2011-06" db="EMBL/GenBank/DDBJ databases">
        <authorList>
            <consortium name="US DOE Joint Genome Institute (JGI-PGF)"/>
            <person name="Lucas S."/>
            <person name="Han J."/>
            <person name="Lapidus A."/>
            <person name="Cheng J.-F."/>
            <person name="Goodwin L."/>
            <person name="Pitluck S."/>
            <person name="Peters L."/>
            <person name="Land M.L."/>
            <person name="Hauser L."/>
            <person name="Vogl K."/>
            <person name="Liu Z."/>
            <person name="Overmann J."/>
            <person name="Frigaard N.-U."/>
            <person name="Bryant D.A."/>
            <person name="Woyke T.J."/>
        </authorList>
    </citation>
    <scope>NUCLEOTIDE SEQUENCE [LARGE SCALE GENOMIC DNA]</scope>
    <source>
        <strain evidence="13">970</strain>
    </source>
</reference>
<accession>H8YXK7</accession>
<dbReference type="Pfam" id="PF03459">
    <property type="entry name" value="TOBE"/>
    <property type="match status" value="1"/>
</dbReference>
<dbReference type="SUPFAM" id="SSF52540">
    <property type="entry name" value="P-loop containing nucleoside triphosphate hydrolases"/>
    <property type="match status" value="1"/>
</dbReference>
<dbReference type="InterPro" id="IPR027417">
    <property type="entry name" value="P-loop_NTPase"/>
</dbReference>
<keyword evidence="5" id="KW-0547">Nucleotide-binding</keyword>
<organism evidence="12 13">
    <name type="scientific">Thiorhodovibrio frisius</name>
    <dbReference type="NCBI Taxonomy" id="631362"/>
    <lineage>
        <taxon>Bacteria</taxon>
        <taxon>Pseudomonadati</taxon>
        <taxon>Pseudomonadota</taxon>
        <taxon>Gammaproteobacteria</taxon>
        <taxon>Chromatiales</taxon>
        <taxon>Chromatiaceae</taxon>
        <taxon>Thiorhodovibrio</taxon>
    </lineage>
</organism>
<dbReference type="PROSITE" id="PS50893">
    <property type="entry name" value="ABC_TRANSPORTER_2"/>
    <property type="match status" value="1"/>
</dbReference>
<evidence type="ECO:0000256" key="4">
    <source>
        <dbReference type="ARBA" id="ARBA00022519"/>
    </source>
</evidence>
<keyword evidence="13" id="KW-1185">Reference proteome</keyword>
<dbReference type="InterPro" id="IPR004606">
    <property type="entry name" value="Mop_domain"/>
</dbReference>
<evidence type="ECO:0000256" key="2">
    <source>
        <dbReference type="ARBA" id="ARBA00022475"/>
    </source>
</evidence>
<evidence type="ECO:0000256" key="3">
    <source>
        <dbReference type="ARBA" id="ARBA00022505"/>
    </source>
</evidence>
<evidence type="ECO:0000313" key="12">
    <source>
        <dbReference type="EMBL" id="EIC23183.1"/>
    </source>
</evidence>
<dbReference type="InterPro" id="IPR003439">
    <property type="entry name" value="ABC_transporter-like_ATP-bd"/>
</dbReference>
<dbReference type="GO" id="GO:0005524">
    <property type="term" value="F:ATP binding"/>
    <property type="evidence" value="ECO:0007669"/>
    <property type="project" value="UniProtKB-KW"/>
</dbReference>
<dbReference type="eggNOG" id="COG4148">
    <property type="taxonomic scope" value="Bacteria"/>
</dbReference>
<keyword evidence="6 12" id="KW-0067">ATP-binding</keyword>
<dbReference type="PROSITE" id="PS51866">
    <property type="entry name" value="MOP"/>
    <property type="match status" value="1"/>
</dbReference>
<evidence type="ECO:0000256" key="9">
    <source>
        <dbReference type="PROSITE-ProRule" id="PRU01213"/>
    </source>
</evidence>
<dbReference type="SMART" id="SM00382">
    <property type="entry name" value="AAA"/>
    <property type="match status" value="1"/>
</dbReference>
<dbReference type="Gene3D" id="2.40.50.100">
    <property type="match status" value="1"/>
</dbReference>
<dbReference type="Gene3D" id="3.40.50.300">
    <property type="entry name" value="P-loop containing nucleotide triphosphate hydrolases"/>
    <property type="match status" value="1"/>
</dbReference>
<evidence type="ECO:0000256" key="5">
    <source>
        <dbReference type="ARBA" id="ARBA00022741"/>
    </source>
</evidence>
<evidence type="ECO:0000256" key="6">
    <source>
        <dbReference type="ARBA" id="ARBA00022840"/>
    </source>
</evidence>
<evidence type="ECO:0000256" key="7">
    <source>
        <dbReference type="ARBA" id="ARBA00022967"/>
    </source>
</evidence>
<dbReference type="InterPro" id="IPR050334">
    <property type="entry name" value="Molybdenum_import_ModC"/>
</dbReference>
<keyword evidence="7" id="KW-1278">Translocase</keyword>
<dbReference type="EMBL" id="JH603168">
    <property type="protein sequence ID" value="EIC23183.1"/>
    <property type="molecule type" value="Genomic_DNA"/>
</dbReference>
<keyword evidence="1" id="KW-0813">Transport</keyword>
<dbReference type="PROSITE" id="PS00211">
    <property type="entry name" value="ABC_TRANSPORTER_1"/>
    <property type="match status" value="1"/>
</dbReference>
<name>H8YXK7_9GAMM</name>
<sequence>MSNPQANTKTAGATTGLLPLIEARFRVNWPGFTMELDERLPARGVTALFGHSGSGKTTLLRCIAGLERAAEGELRFNGQVWQDARTWVPTHQRPIGYVFQEASLFPHLSVLGNLRYGQKRSRAREQAQHVPDSGDARSAAFCLDHAIELLGIGHLLDRRPAALSGGERQRVGMARALAVNPRLLLMDEPLAALDLKRKQEILPYLERLHDDLEIPVLYVSHSPDEVARLADHLVVMDAGRVLASGPLNDTLARLDLPIRLGEDAGVVLDGQVAERDERWHLLRVACCQTSLWVRDTGAAVGDHARIRILARDVSITHAPQPETSILNTLPARVISLGDDAHPALALVKLDLSGSPLLARVTQRSAEQLGLKPAMDVWIQIKAVALL</sequence>
<protein>
    <submittedName>
        <fullName evidence="12">Molybdenum ABC transporter, ATP-binding protein</fullName>
    </submittedName>
</protein>
<feature type="domain" description="ABC transporter" evidence="10">
    <location>
        <begin position="18"/>
        <end position="263"/>
    </location>
</feature>
<keyword evidence="8" id="KW-0472">Membrane</keyword>
<dbReference type="InterPro" id="IPR005116">
    <property type="entry name" value="Transp-assoc_OB_typ1"/>
</dbReference>
<dbReference type="PANTHER" id="PTHR43514:SF10">
    <property type="entry name" value="MOLYBDENUM IMPORT ATP-BINDING PROTEIN MODC 2"/>
    <property type="match status" value="1"/>
</dbReference>
<feature type="domain" description="Mop" evidence="11">
    <location>
        <begin position="322"/>
        <end position="386"/>
    </location>
</feature>